<protein>
    <submittedName>
        <fullName evidence="2">DinB family protein</fullName>
    </submittedName>
</protein>
<evidence type="ECO:0000313" key="3">
    <source>
        <dbReference type="Proteomes" id="UP000249522"/>
    </source>
</evidence>
<dbReference type="Proteomes" id="UP000249522">
    <property type="component" value="Unassembled WGS sequence"/>
</dbReference>
<dbReference type="RefSeq" id="WP_111145235.1">
    <property type="nucleotide sequence ID" value="NZ_QKRB01000028.1"/>
</dbReference>
<name>A0A2W1M140_9BACL</name>
<dbReference type="EMBL" id="QKRB01000028">
    <property type="protein sequence ID" value="PZD97377.1"/>
    <property type="molecule type" value="Genomic_DNA"/>
</dbReference>
<accession>A0A2W1M140</accession>
<feature type="domain" description="DinB-like" evidence="1">
    <location>
        <begin position="12"/>
        <end position="152"/>
    </location>
</feature>
<dbReference type="SUPFAM" id="SSF109854">
    <property type="entry name" value="DinB/YfiT-like putative metalloenzymes"/>
    <property type="match status" value="1"/>
</dbReference>
<evidence type="ECO:0000313" key="2">
    <source>
        <dbReference type="EMBL" id="PZD97377.1"/>
    </source>
</evidence>
<sequence>MIFKLDEAMIVLERTPAILENLLIGLPNSWLHTNEGEGSWTVTEVVAHLTEGERTNWLPRLEMILEEGIGRTFPPFNRNAHLKAAEDRDYPIETILAAFRRERMGSLKKLKALVHSEEQLEAAGLHPDFGVVKARELISTWVVHDLTHMAQIMRIMGGRYRADVGPWIAYLGLLK</sequence>
<dbReference type="InterPro" id="IPR024775">
    <property type="entry name" value="DinB-like"/>
</dbReference>
<dbReference type="InterPro" id="IPR034660">
    <property type="entry name" value="DinB/YfiT-like"/>
</dbReference>
<evidence type="ECO:0000259" key="1">
    <source>
        <dbReference type="Pfam" id="PF12867"/>
    </source>
</evidence>
<dbReference type="Gene3D" id="1.20.120.450">
    <property type="entry name" value="dinb family like domain"/>
    <property type="match status" value="1"/>
</dbReference>
<comment type="caution">
    <text evidence="2">The sequence shown here is derived from an EMBL/GenBank/DDBJ whole genome shotgun (WGS) entry which is preliminary data.</text>
</comment>
<gene>
    <name evidence="2" type="ORF">DNH61_03250</name>
</gene>
<proteinExistence type="predicted"/>
<dbReference type="AlphaFoldDB" id="A0A2W1M140"/>
<dbReference type="Pfam" id="PF12867">
    <property type="entry name" value="DinB_2"/>
    <property type="match status" value="1"/>
</dbReference>
<organism evidence="2 3">
    <name type="scientific">Paenibacillus sambharensis</name>
    <dbReference type="NCBI Taxonomy" id="1803190"/>
    <lineage>
        <taxon>Bacteria</taxon>
        <taxon>Bacillati</taxon>
        <taxon>Bacillota</taxon>
        <taxon>Bacilli</taxon>
        <taxon>Bacillales</taxon>
        <taxon>Paenibacillaceae</taxon>
        <taxon>Paenibacillus</taxon>
    </lineage>
</organism>
<keyword evidence="3" id="KW-1185">Reference proteome</keyword>
<dbReference type="OrthoDB" id="1434917at2"/>
<reference evidence="2 3" key="1">
    <citation type="submission" date="2018-06" db="EMBL/GenBank/DDBJ databases">
        <title>Paenibacillus imtechensis sp. nov.</title>
        <authorList>
            <person name="Pinnaka A.K."/>
            <person name="Singh H."/>
            <person name="Kaur M."/>
        </authorList>
    </citation>
    <scope>NUCLEOTIDE SEQUENCE [LARGE SCALE GENOMIC DNA]</scope>
    <source>
        <strain evidence="2 3">SMB1</strain>
    </source>
</reference>